<dbReference type="GO" id="GO:0008654">
    <property type="term" value="P:phospholipid biosynthetic process"/>
    <property type="evidence" value="ECO:0007669"/>
    <property type="project" value="InterPro"/>
</dbReference>
<evidence type="ECO:0008006" key="5">
    <source>
        <dbReference type="Google" id="ProtNLM"/>
    </source>
</evidence>
<gene>
    <name evidence="3" type="ORF">HSBAA_47830</name>
</gene>
<evidence type="ECO:0000313" key="4">
    <source>
        <dbReference type="Proteomes" id="UP000320231"/>
    </source>
</evidence>
<dbReference type="InterPro" id="IPR048254">
    <property type="entry name" value="CDP_ALCOHOL_P_TRANSF_CS"/>
</dbReference>
<dbReference type="InterPro" id="IPR000462">
    <property type="entry name" value="CDP-OH_P_trans"/>
</dbReference>
<reference evidence="3 4" key="1">
    <citation type="journal article" date="2019" name="Microbiol. Resour. Announc.">
        <title>Complete Genome Sequence of Halomonas sulfidaeris Strain Esulfide1 Isolated from a Metal Sulfide Rock at a Depth of 2,200 Meters, Obtained Using Nanopore Sequencing.</title>
        <authorList>
            <person name="Saito M."/>
            <person name="Nishigata A."/>
            <person name="Galipon J."/>
            <person name="Arakawa K."/>
        </authorList>
    </citation>
    <scope>NUCLEOTIDE SEQUENCE [LARGE SCALE GENOMIC DNA]</scope>
    <source>
        <strain evidence="3 4">ATCC BAA-803</strain>
    </source>
</reference>
<dbReference type="EMBL" id="AP019514">
    <property type="protein sequence ID" value="BBI63477.1"/>
    <property type="molecule type" value="Genomic_DNA"/>
</dbReference>
<name>A0A455UCY8_9GAMM</name>
<dbReference type="GO" id="GO:0016780">
    <property type="term" value="F:phosphotransferase activity, for other substituted phosphate groups"/>
    <property type="evidence" value="ECO:0007669"/>
    <property type="project" value="InterPro"/>
</dbReference>
<sequence>MIGITALPLLAYEQYGWALLAIVLNRLGDGVDGALARLSGHSSDAGGFLDIGLDFVFTLPWCLVLRWPTPLKMPW</sequence>
<dbReference type="PROSITE" id="PS00379">
    <property type="entry name" value="CDP_ALCOHOL_P_TRANSF"/>
    <property type="match status" value="1"/>
</dbReference>
<dbReference type="AlphaFoldDB" id="A0A455UCY8"/>
<evidence type="ECO:0000256" key="1">
    <source>
        <dbReference type="ARBA" id="ARBA00022679"/>
    </source>
</evidence>
<dbReference type="InterPro" id="IPR043130">
    <property type="entry name" value="CDP-OH_PTrfase_TM_dom"/>
</dbReference>
<protein>
    <recommendedName>
        <fullName evidence="5">CDP-alcohol phosphatidyltransferase C-terminal domain-containing protein</fullName>
    </recommendedName>
</protein>
<proteinExistence type="inferred from homology"/>
<evidence type="ECO:0000256" key="2">
    <source>
        <dbReference type="RuleBase" id="RU003750"/>
    </source>
</evidence>
<comment type="similarity">
    <text evidence="2">Belongs to the CDP-alcohol phosphatidyltransferase class-I family.</text>
</comment>
<organism evidence="3 4">
    <name type="scientific">Vreelandella sulfidaeris</name>
    <dbReference type="NCBI Taxonomy" id="115553"/>
    <lineage>
        <taxon>Bacteria</taxon>
        <taxon>Pseudomonadati</taxon>
        <taxon>Pseudomonadota</taxon>
        <taxon>Gammaproteobacteria</taxon>
        <taxon>Oceanospirillales</taxon>
        <taxon>Halomonadaceae</taxon>
        <taxon>Vreelandella</taxon>
    </lineage>
</organism>
<evidence type="ECO:0000313" key="3">
    <source>
        <dbReference type="EMBL" id="BBI63477.1"/>
    </source>
</evidence>
<accession>A0A455UCY8</accession>
<dbReference type="GO" id="GO:0016020">
    <property type="term" value="C:membrane"/>
    <property type="evidence" value="ECO:0007669"/>
    <property type="project" value="InterPro"/>
</dbReference>
<dbReference type="Proteomes" id="UP000320231">
    <property type="component" value="Chromosome"/>
</dbReference>
<dbReference type="Pfam" id="PF01066">
    <property type="entry name" value="CDP-OH_P_transf"/>
    <property type="match status" value="1"/>
</dbReference>
<dbReference type="KEGG" id="hsr:HSBAA_47830"/>
<keyword evidence="1 2" id="KW-0808">Transferase</keyword>
<dbReference type="Gene3D" id="1.20.120.1760">
    <property type="match status" value="1"/>
</dbReference>